<dbReference type="Proteomes" id="UP000269945">
    <property type="component" value="Unassembled WGS sequence"/>
</dbReference>
<sequence length="83" mass="9497">RTCLLFLGPCCVSAHRVRVLCLVSQGWASGVNVSTSVRRGDKDGQLPFPCRLERSHSEEWNIWCEESVQLRETRASFLFCWVP</sequence>
<gene>
    <name evidence="1" type="ORF">BN2614_LOCUS1</name>
</gene>
<proteinExistence type="predicted"/>
<organism evidence="1 2">
    <name type="scientific">Gulo gulo</name>
    <name type="common">Wolverine</name>
    <name type="synonym">Gluton</name>
    <dbReference type="NCBI Taxonomy" id="48420"/>
    <lineage>
        <taxon>Eukaryota</taxon>
        <taxon>Metazoa</taxon>
        <taxon>Chordata</taxon>
        <taxon>Craniata</taxon>
        <taxon>Vertebrata</taxon>
        <taxon>Euteleostomi</taxon>
        <taxon>Mammalia</taxon>
        <taxon>Eutheria</taxon>
        <taxon>Laurasiatheria</taxon>
        <taxon>Carnivora</taxon>
        <taxon>Caniformia</taxon>
        <taxon>Musteloidea</taxon>
        <taxon>Mustelidae</taxon>
        <taxon>Guloninae</taxon>
        <taxon>Gulo</taxon>
    </lineage>
</organism>
<keyword evidence="2" id="KW-1185">Reference proteome</keyword>
<evidence type="ECO:0000313" key="1">
    <source>
        <dbReference type="EMBL" id="VCX40620.1"/>
    </source>
</evidence>
<dbReference type="EMBL" id="CYRY02045270">
    <property type="protein sequence ID" value="VCX40620.1"/>
    <property type="molecule type" value="Genomic_DNA"/>
</dbReference>
<name>A0A9X9MAB4_GULGU</name>
<feature type="non-terminal residue" evidence="1">
    <location>
        <position position="1"/>
    </location>
</feature>
<reference evidence="1 2" key="1">
    <citation type="submission" date="2018-10" db="EMBL/GenBank/DDBJ databases">
        <authorList>
            <person name="Ekblom R."/>
            <person name="Jareborg N."/>
        </authorList>
    </citation>
    <scope>NUCLEOTIDE SEQUENCE [LARGE SCALE GENOMIC DNA]</scope>
    <source>
        <tissue evidence="1">Muscle</tissue>
    </source>
</reference>
<protein>
    <submittedName>
        <fullName evidence="1">Uncharacterized protein</fullName>
    </submittedName>
</protein>
<accession>A0A9X9MAB4</accession>
<comment type="caution">
    <text evidence="1">The sequence shown here is derived from an EMBL/GenBank/DDBJ whole genome shotgun (WGS) entry which is preliminary data.</text>
</comment>
<evidence type="ECO:0000313" key="2">
    <source>
        <dbReference type="Proteomes" id="UP000269945"/>
    </source>
</evidence>
<dbReference type="AlphaFoldDB" id="A0A9X9MAB4"/>